<dbReference type="InterPro" id="IPR001584">
    <property type="entry name" value="Integrase_cat-core"/>
</dbReference>
<evidence type="ECO:0000313" key="7">
    <source>
        <dbReference type="EMBL" id="GEV01681.1"/>
    </source>
</evidence>
<dbReference type="Pfam" id="PF13976">
    <property type="entry name" value="gag_pre-integrs"/>
    <property type="match status" value="1"/>
</dbReference>
<dbReference type="InterPro" id="IPR057670">
    <property type="entry name" value="SH3_retrovirus"/>
</dbReference>
<feature type="domain" description="CCHC-type" evidence="5">
    <location>
        <begin position="431"/>
        <end position="448"/>
    </location>
</feature>
<protein>
    <submittedName>
        <fullName evidence="7">Retrovirus-related Pol polyprotein from transposon TNT 1-94</fullName>
    </submittedName>
</protein>
<evidence type="ECO:0000256" key="1">
    <source>
        <dbReference type="ARBA" id="ARBA00022723"/>
    </source>
</evidence>
<organism evidence="7">
    <name type="scientific">Tanacetum cinerariifolium</name>
    <name type="common">Dalmatian daisy</name>
    <name type="synonym">Chrysanthemum cinerariifolium</name>
    <dbReference type="NCBI Taxonomy" id="118510"/>
    <lineage>
        <taxon>Eukaryota</taxon>
        <taxon>Viridiplantae</taxon>
        <taxon>Streptophyta</taxon>
        <taxon>Embryophyta</taxon>
        <taxon>Tracheophyta</taxon>
        <taxon>Spermatophyta</taxon>
        <taxon>Magnoliopsida</taxon>
        <taxon>eudicotyledons</taxon>
        <taxon>Gunneridae</taxon>
        <taxon>Pentapetalae</taxon>
        <taxon>asterids</taxon>
        <taxon>campanulids</taxon>
        <taxon>Asterales</taxon>
        <taxon>Asteraceae</taxon>
        <taxon>Asteroideae</taxon>
        <taxon>Anthemideae</taxon>
        <taxon>Anthemidinae</taxon>
        <taxon>Tanacetum</taxon>
    </lineage>
</organism>
<feature type="region of interest" description="Disordered" evidence="4">
    <location>
        <begin position="1"/>
        <end position="51"/>
    </location>
</feature>
<dbReference type="InterPro" id="IPR039537">
    <property type="entry name" value="Retrotran_Ty1/copia-like"/>
</dbReference>
<keyword evidence="2" id="KW-0378">Hydrolase</keyword>
<keyword evidence="3" id="KW-0862">Zinc</keyword>
<dbReference type="GO" id="GO:0003676">
    <property type="term" value="F:nucleic acid binding"/>
    <property type="evidence" value="ECO:0007669"/>
    <property type="project" value="InterPro"/>
</dbReference>
<dbReference type="SUPFAM" id="SSF57756">
    <property type="entry name" value="Retrovirus zinc finger-like domains"/>
    <property type="match status" value="1"/>
</dbReference>
<dbReference type="InterPro" id="IPR012337">
    <property type="entry name" value="RNaseH-like_sf"/>
</dbReference>
<dbReference type="InterPro" id="IPR013103">
    <property type="entry name" value="RVT_2"/>
</dbReference>
<dbReference type="PROSITE" id="PS50994">
    <property type="entry name" value="INTEGRASE"/>
    <property type="match status" value="1"/>
</dbReference>
<dbReference type="PROSITE" id="PS50158">
    <property type="entry name" value="ZF_CCHC"/>
    <property type="match status" value="1"/>
</dbReference>
<dbReference type="InterPro" id="IPR025724">
    <property type="entry name" value="GAG-pre-integrase_dom"/>
</dbReference>
<dbReference type="Gene3D" id="3.30.420.10">
    <property type="entry name" value="Ribonuclease H-like superfamily/Ribonuclease H"/>
    <property type="match status" value="1"/>
</dbReference>
<evidence type="ECO:0000256" key="3">
    <source>
        <dbReference type="PROSITE-ProRule" id="PRU00047"/>
    </source>
</evidence>
<feature type="compositionally biased region" description="Basic and acidic residues" evidence="4">
    <location>
        <begin position="212"/>
        <end position="232"/>
    </location>
</feature>
<proteinExistence type="predicted"/>
<dbReference type="PANTHER" id="PTHR42648:SF21">
    <property type="entry name" value="CYSTEINE-RICH RLK (RECEPTOR-LIKE PROTEIN KINASE) 8"/>
    <property type="match status" value="1"/>
</dbReference>
<reference evidence="7" key="1">
    <citation type="journal article" date="2019" name="Sci. Rep.">
        <title>Draft genome of Tanacetum cinerariifolium, the natural source of mosquito coil.</title>
        <authorList>
            <person name="Yamashiro T."/>
            <person name="Shiraishi A."/>
            <person name="Satake H."/>
            <person name="Nakayama K."/>
        </authorList>
    </citation>
    <scope>NUCLEOTIDE SEQUENCE</scope>
</reference>
<dbReference type="EMBL" id="BKCJ010012682">
    <property type="protein sequence ID" value="GEV01681.1"/>
    <property type="molecule type" value="Genomic_DNA"/>
</dbReference>
<keyword evidence="3" id="KW-0863">Zinc-finger</keyword>
<evidence type="ECO:0000256" key="2">
    <source>
        <dbReference type="ARBA" id="ARBA00022801"/>
    </source>
</evidence>
<dbReference type="Pfam" id="PF25597">
    <property type="entry name" value="SH3_retrovirus"/>
    <property type="match status" value="1"/>
</dbReference>
<dbReference type="SUPFAM" id="SSF53098">
    <property type="entry name" value="Ribonuclease H-like"/>
    <property type="match status" value="1"/>
</dbReference>
<feature type="domain" description="Integrase catalytic" evidence="6">
    <location>
        <begin position="593"/>
        <end position="684"/>
    </location>
</feature>
<comment type="caution">
    <text evidence="7">The sequence shown here is derived from an EMBL/GenBank/DDBJ whole genome shotgun (WGS) entry which is preliminary data.</text>
</comment>
<evidence type="ECO:0000259" key="5">
    <source>
        <dbReference type="PROSITE" id="PS50158"/>
    </source>
</evidence>
<dbReference type="AlphaFoldDB" id="A0A699GMG5"/>
<dbReference type="InterPro" id="IPR001878">
    <property type="entry name" value="Znf_CCHC"/>
</dbReference>
<feature type="compositionally biased region" description="Basic and acidic residues" evidence="4">
    <location>
        <begin position="8"/>
        <end position="20"/>
    </location>
</feature>
<feature type="region of interest" description="Disordered" evidence="4">
    <location>
        <begin position="411"/>
        <end position="430"/>
    </location>
</feature>
<dbReference type="GO" id="GO:0015074">
    <property type="term" value="P:DNA integration"/>
    <property type="evidence" value="ECO:0007669"/>
    <property type="project" value="InterPro"/>
</dbReference>
<sequence length="891" mass="102601">MKGSEGGTGKEPRIEERDGKSGLLKSPACSVARDEPNRKHDGNDQRQRTSKKALRNIVPSVPRCHLVDSPIFLKALKGFQVRRIYLDEGSSLEVMDHFFRNLGPETKAQLRESRVPPVGFSREVNYPLGVIDLSVTIRELDRLRTVRWNLQWIDEAQGSAPEGRITRPRIRASEPKGIPRVEWTRSLERQSIEEGHTEEAKLPLPPEVNIIPDEKDKKDRATEALEKRKPPERVTVNDNHTDQPITIEGNLSAECRAELIKVLRKHVDAFVWVPANMNGIPRFVVEHELKTYPHIEPRVQRKRSTTLDRRKVVKEEVEEWLKAGIVKKNYVREFLRDLHPKWRANVTTIDESKDLTSLSLDELIGNLKVHEMIIKKYFEIVKTKVKRKSLALKVSDFKKFFKRRGRFVRQPRNDKKTFQRSRDDKNGKSDRKCFRCDDPNHLIGECPKLPSRSETAKDGKVIGKGIRKKGLYVMKIGNKPKDKICLATIDENLTLWHRRLGHANMRLIQSLTSKELVKNLPKLKFDQHFCDACKIGKQSHSSHKAKNIVSTTRCLEPLHMDLFGPFAVQSYRGNRYTLVTVDDYSSVNKNRPGREFDNEVQFGEFCNANGITHNFSAPYTPQSNGVVERKNKTLQEMSRTMLNEQSLPQKFWCSAVDTSTYILNRILNRAILGKTPYELLRGRKPTLDYFRMFGSKCFILNTKDYLTNFDQNSYECIFLGYSQNSKACIILNKHTRKVKESLNMTFDETPPPSKTSRLVDDDLDKEEAIKVTEKKNLENDIVDETLEIDKIFNIKESKNHRLENVIGNLNQQTLRSQAENQSNFFCFISAIEPKNVNEALTGDSWIVAMLVAQGYNQQEGINYDETYAPVARLESIRILLANACALDFKLF</sequence>
<name>A0A699GMG5_TANCI</name>
<dbReference type="Pfam" id="PF07727">
    <property type="entry name" value="RVT_2"/>
    <property type="match status" value="1"/>
</dbReference>
<dbReference type="GO" id="GO:0008270">
    <property type="term" value="F:zinc ion binding"/>
    <property type="evidence" value="ECO:0007669"/>
    <property type="project" value="UniProtKB-KW"/>
</dbReference>
<evidence type="ECO:0000256" key="4">
    <source>
        <dbReference type="SAM" id="MobiDB-lite"/>
    </source>
</evidence>
<accession>A0A699GMG5</accession>
<feature type="region of interest" description="Disordered" evidence="4">
    <location>
        <begin position="207"/>
        <end position="241"/>
    </location>
</feature>
<dbReference type="PANTHER" id="PTHR42648">
    <property type="entry name" value="TRANSPOSASE, PUTATIVE-RELATED"/>
    <property type="match status" value="1"/>
</dbReference>
<evidence type="ECO:0000259" key="6">
    <source>
        <dbReference type="PROSITE" id="PS50994"/>
    </source>
</evidence>
<dbReference type="InterPro" id="IPR036397">
    <property type="entry name" value="RNaseH_sf"/>
</dbReference>
<keyword evidence="1" id="KW-0479">Metal-binding</keyword>
<dbReference type="GO" id="GO:0016787">
    <property type="term" value="F:hydrolase activity"/>
    <property type="evidence" value="ECO:0007669"/>
    <property type="project" value="UniProtKB-KW"/>
</dbReference>
<dbReference type="InterPro" id="IPR036875">
    <property type="entry name" value="Znf_CCHC_sf"/>
</dbReference>
<feature type="compositionally biased region" description="Basic and acidic residues" evidence="4">
    <location>
        <begin position="32"/>
        <end position="47"/>
    </location>
</feature>
<gene>
    <name evidence="7" type="ORF">Tci_073658</name>
</gene>